<evidence type="ECO:0000313" key="2">
    <source>
        <dbReference type="Proteomes" id="UP000467840"/>
    </source>
</evidence>
<evidence type="ECO:0000313" key="1">
    <source>
        <dbReference type="EMBL" id="KAF2314897.1"/>
    </source>
</evidence>
<accession>A0A6A6MPH0</accession>
<gene>
    <name evidence="1" type="ORF">GH714_037105</name>
</gene>
<dbReference type="AlphaFoldDB" id="A0A6A6MPH0"/>
<name>A0A6A6MPH0_HEVBR</name>
<keyword evidence="2" id="KW-1185">Reference proteome</keyword>
<protein>
    <recommendedName>
        <fullName evidence="3">Chromo domain-containing protein</fullName>
    </recommendedName>
</protein>
<comment type="caution">
    <text evidence="1">The sequence shown here is derived from an EMBL/GenBank/DDBJ whole genome shotgun (WGS) entry which is preliminary data.</text>
</comment>
<proteinExistence type="predicted"/>
<organism evidence="1 2">
    <name type="scientific">Hevea brasiliensis</name>
    <name type="common">Para rubber tree</name>
    <name type="synonym">Siphonia brasiliensis</name>
    <dbReference type="NCBI Taxonomy" id="3981"/>
    <lineage>
        <taxon>Eukaryota</taxon>
        <taxon>Viridiplantae</taxon>
        <taxon>Streptophyta</taxon>
        <taxon>Embryophyta</taxon>
        <taxon>Tracheophyta</taxon>
        <taxon>Spermatophyta</taxon>
        <taxon>Magnoliopsida</taxon>
        <taxon>eudicotyledons</taxon>
        <taxon>Gunneridae</taxon>
        <taxon>Pentapetalae</taxon>
        <taxon>rosids</taxon>
        <taxon>fabids</taxon>
        <taxon>Malpighiales</taxon>
        <taxon>Euphorbiaceae</taxon>
        <taxon>Crotonoideae</taxon>
        <taxon>Micrandreae</taxon>
        <taxon>Hevea</taxon>
    </lineage>
</organism>
<evidence type="ECO:0008006" key="3">
    <source>
        <dbReference type="Google" id="ProtNLM"/>
    </source>
</evidence>
<dbReference type="Proteomes" id="UP000467840">
    <property type="component" value="Chromosome 15"/>
</dbReference>
<sequence>MAVDEPMIEPEAILQHRMIQRSTALVPQILVHWKGKSRENATLVDFRNQFPTFSLKEKAVLQGDGNDMTGLNQQGYKTGNGPGQIRVYKRRKIRNGVDVLENSRGADLDNRMVTVVYEEHSESTGVDNKLVLFSCAAESYKARRLEDPTLAELKLEDAFEIRRRQKKRMRSLSREKSSIETVCENVKVNCKGTISPDKKYSKMNISSICENMNEFGNGNHICSWTSNVIVILNEQNGKFEEEKERNLIHNQLTVHLLMGFM</sequence>
<reference evidence="1 2" key="1">
    <citation type="journal article" date="2020" name="Mol. Plant">
        <title>The Chromosome-Based Rubber Tree Genome Provides New Insights into Spurge Genome Evolution and Rubber Biosynthesis.</title>
        <authorList>
            <person name="Liu J."/>
            <person name="Shi C."/>
            <person name="Shi C.C."/>
            <person name="Li W."/>
            <person name="Zhang Q.J."/>
            <person name="Zhang Y."/>
            <person name="Li K."/>
            <person name="Lu H.F."/>
            <person name="Shi C."/>
            <person name="Zhu S.T."/>
            <person name="Xiao Z.Y."/>
            <person name="Nan H."/>
            <person name="Yue Y."/>
            <person name="Zhu X.G."/>
            <person name="Wu Y."/>
            <person name="Hong X.N."/>
            <person name="Fan G.Y."/>
            <person name="Tong Y."/>
            <person name="Zhang D."/>
            <person name="Mao C.L."/>
            <person name="Liu Y.L."/>
            <person name="Hao S.J."/>
            <person name="Liu W.Q."/>
            <person name="Lv M.Q."/>
            <person name="Zhang H.B."/>
            <person name="Liu Y."/>
            <person name="Hu-Tang G.R."/>
            <person name="Wang J.P."/>
            <person name="Wang J.H."/>
            <person name="Sun Y.H."/>
            <person name="Ni S.B."/>
            <person name="Chen W.B."/>
            <person name="Zhang X.C."/>
            <person name="Jiao Y.N."/>
            <person name="Eichler E.E."/>
            <person name="Li G.H."/>
            <person name="Liu X."/>
            <person name="Gao L.Z."/>
        </authorList>
    </citation>
    <scope>NUCLEOTIDE SEQUENCE [LARGE SCALE GENOMIC DNA]</scope>
    <source>
        <strain evidence="2">cv. GT1</strain>
        <tissue evidence="1">Leaf</tissue>
    </source>
</reference>
<dbReference type="EMBL" id="JAAGAX010000005">
    <property type="protein sequence ID" value="KAF2314897.1"/>
    <property type="molecule type" value="Genomic_DNA"/>
</dbReference>